<dbReference type="InterPro" id="IPR013320">
    <property type="entry name" value="ConA-like_dom_sf"/>
</dbReference>
<evidence type="ECO:0000313" key="11">
    <source>
        <dbReference type="Proteomes" id="UP000194236"/>
    </source>
</evidence>
<keyword evidence="3" id="KW-0812">Transmembrane</keyword>
<feature type="disulfide bond" evidence="8">
    <location>
        <begin position="338"/>
        <end position="353"/>
    </location>
</feature>
<dbReference type="EMBL" id="MUJZ01001185">
    <property type="protein sequence ID" value="OTF84012.1"/>
    <property type="molecule type" value="Genomic_DNA"/>
</dbReference>
<dbReference type="SUPFAM" id="SSF49899">
    <property type="entry name" value="Concanavalin A-like lectins/glucanases"/>
    <property type="match status" value="3"/>
</dbReference>
<dbReference type="InterPro" id="IPR036055">
    <property type="entry name" value="LDL_receptor-like_sf"/>
</dbReference>
<dbReference type="InterPro" id="IPR050685">
    <property type="entry name" value="LDLR"/>
</dbReference>
<organism evidence="10 11">
    <name type="scientific">Euroglyphus maynei</name>
    <name type="common">Mayne's house dust mite</name>
    <dbReference type="NCBI Taxonomy" id="6958"/>
    <lineage>
        <taxon>Eukaryota</taxon>
        <taxon>Metazoa</taxon>
        <taxon>Ecdysozoa</taxon>
        <taxon>Arthropoda</taxon>
        <taxon>Chelicerata</taxon>
        <taxon>Arachnida</taxon>
        <taxon>Acari</taxon>
        <taxon>Acariformes</taxon>
        <taxon>Sarcoptiformes</taxon>
        <taxon>Astigmata</taxon>
        <taxon>Psoroptidia</taxon>
        <taxon>Analgoidea</taxon>
        <taxon>Pyroglyphidae</taxon>
        <taxon>Pyroglyphinae</taxon>
        <taxon>Euroglyphus</taxon>
    </lineage>
</organism>
<dbReference type="Pfam" id="PF00057">
    <property type="entry name" value="Ldl_recept_a"/>
    <property type="match status" value="1"/>
</dbReference>
<protein>
    <recommendedName>
        <fullName evidence="9">MAM domain-containing protein</fullName>
    </recommendedName>
</protein>
<keyword evidence="6" id="KW-0472">Membrane</keyword>
<dbReference type="PANTHER" id="PTHR24270:SF61">
    <property type="entry name" value="EGF-LIKE DOMAIN-CONTAINING PROTEIN"/>
    <property type="match status" value="1"/>
</dbReference>
<evidence type="ECO:0000256" key="5">
    <source>
        <dbReference type="ARBA" id="ARBA00022989"/>
    </source>
</evidence>
<dbReference type="InterPro" id="IPR000998">
    <property type="entry name" value="MAM_dom"/>
</dbReference>
<dbReference type="InterPro" id="IPR002172">
    <property type="entry name" value="LDrepeatLR_classA_rpt"/>
</dbReference>
<name>A0A1Y3BTA1_EURMA</name>
<feature type="domain" description="MAM" evidence="9">
    <location>
        <begin position="336"/>
        <end position="527"/>
    </location>
</feature>
<evidence type="ECO:0000256" key="6">
    <source>
        <dbReference type="ARBA" id="ARBA00023136"/>
    </source>
</evidence>
<dbReference type="InterPro" id="IPR023415">
    <property type="entry name" value="LDLR_class-A_CS"/>
</dbReference>
<keyword evidence="5" id="KW-1133">Transmembrane helix</keyword>
<dbReference type="Pfam" id="PF00629">
    <property type="entry name" value="MAM"/>
    <property type="match status" value="3"/>
</dbReference>
<dbReference type="SMART" id="SM00192">
    <property type="entry name" value="LDLa"/>
    <property type="match status" value="3"/>
</dbReference>
<dbReference type="SUPFAM" id="SSF57424">
    <property type="entry name" value="LDL receptor-like module"/>
    <property type="match status" value="2"/>
</dbReference>
<dbReference type="PRINTS" id="PR00261">
    <property type="entry name" value="LDLRECEPTOR"/>
</dbReference>
<evidence type="ECO:0000256" key="3">
    <source>
        <dbReference type="ARBA" id="ARBA00022692"/>
    </source>
</evidence>
<proteinExistence type="predicted"/>
<dbReference type="OrthoDB" id="6516865at2759"/>
<dbReference type="PROSITE" id="PS01209">
    <property type="entry name" value="LDLRA_1"/>
    <property type="match status" value="1"/>
</dbReference>
<evidence type="ECO:0000256" key="2">
    <source>
        <dbReference type="ARBA" id="ARBA00004308"/>
    </source>
</evidence>
<evidence type="ECO:0000259" key="9">
    <source>
        <dbReference type="PROSITE" id="PS50060"/>
    </source>
</evidence>
<evidence type="ECO:0000256" key="1">
    <source>
        <dbReference type="ARBA" id="ARBA00004167"/>
    </source>
</evidence>
<sequence length="735" mass="85363">MDSVILEVYQGDSSIPDKGMKLWQLTHNTNDKWEEFEIFANAMNDTTEDIFFFIVATGFKDKETYIAIDDYEIKDRCTNPSNIVTSTTSHYSSSTLSTPIPNGYFDCQTDGHQSLIPSSKVCNYHKDCPNNRDEEYCGSCTFEHHNQCRYTISPENDDNRSFRFRFTDQTPNQTPNDYYFKSSITASGLAKNNYQQTTLFSPLIHQSYLGCYIQFYYRFYTNITNFNIGQHQPPVFNVYIYLVEPGIRTKLWQSSAIKTLPENQWNQVLIILNRIIHPFYLEFQAHPFLIQEFYSYHSIHDINYAYCDPPEPVDNVEIECEDQFHCQNNVCIGKEFVCDFEDDCGDNSDEINCDQTLRFSFENGYENWAQTYLPHTNNWTLQKANNMGDLRESPTFDHTTGFVGGSYLFTRSSKDVPITHAIIDSPPFQVMNGFNECKLRLFIMKNSDNSTVWIKLWNLNNGRIKTLSLVETYESFTFWSNWIAIDFESLETVYKLLIEVSMNRTDDNFVDPYVAIDDIVFYEGCTIINHHNDNLTTEKPCIGLNCLDKNGTRICVPEQNICDFIEQCKMGEDEQQCGDCNFNNQTMCGWKPGNMDDDNCPYRLFDSYMLIDNIRMIDCNPNNSDNNDTRPIPIKDLDCNFEQDWCGWIATSSGSDTWIRTNSPLNEPGTDHTELIIPRPHNYGNWLSTHSTSEKISINQLRNSGPIQPTGIGKFCLIFWHYFFGIQESQFRVHN</sequence>
<feature type="domain" description="MAM" evidence="9">
    <location>
        <begin position="138"/>
        <end position="309"/>
    </location>
</feature>
<evidence type="ECO:0000313" key="10">
    <source>
        <dbReference type="EMBL" id="OTF84012.1"/>
    </source>
</evidence>
<comment type="caution">
    <text evidence="8">Lacks conserved residue(s) required for the propagation of feature annotation.</text>
</comment>
<accession>A0A1Y3BTA1</accession>
<dbReference type="SMART" id="SM00137">
    <property type="entry name" value="MAM"/>
    <property type="match status" value="1"/>
</dbReference>
<dbReference type="Proteomes" id="UP000194236">
    <property type="component" value="Unassembled WGS sequence"/>
</dbReference>
<keyword evidence="7 8" id="KW-1015">Disulfide bond</keyword>
<dbReference type="PROSITE" id="PS50060">
    <property type="entry name" value="MAM_2"/>
    <property type="match status" value="3"/>
</dbReference>
<evidence type="ECO:0000256" key="4">
    <source>
        <dbReference type="ARBA" id="ARBA00022737"/>
    </source>
</evidence>
<dbReference type="GO" id="GO:0016192">
    <property type="term" value="P:vesicle-mediated transport"/>
    <property type="evidence" value="ECO:0007669"/>
    <property type="project" value="UniProtKB-ARBA"/>
</dbReference>
<comment type="subcellular location">
    <subcellularLocation>
        <location evidence="2">Endomembrane system</location>
    </subcellularLocation>
    <subcellularLocation>
        <location evidence="1">Membrane</location>
        <topology evidence="1">Single-pass membrane protein</topology>
    </subcellularLocation>
</comment>
<feature type="disulfide bond" evidence="8">
    <location>
        <begin position="326"/>
        <end position="344"/>
    </location>
</feature>
<keyword evidence="11" id="KW-1185">Reference proteome</keyword>
<feature type="domain" description="MAM" evidence="9">
    <location>
        <begin position="637"/>
        <end position="725"/>
    </location>
</feature>
<evidence type="ECO:0000256" key="8">
    <source>
        <dbReference type="PROSITE-ProRule" id="PRU00124"/>
    </source>
</evidence>
<dbReference type="GO" id="GO:0012505">
    <property type="term" value="C:endomembrane system"/>
    <property type="evidence" value="ECO:0007669"/>
    <property type="project" value="UniProtKB-SubCell"/>
</dbReference>
<dbReference type="AlphaFoldDB" id="A0A1Y3BTA1"/>
<comment type="caution">
    <text evidence="10">The sequence shown here is derived from an EMBL/GenBank/DDBJ whole genome shotgun (WGS) entry which is preliminary data.</text>
</comment>
<dbReference type="PROSITE" id="PS50068">
    <property type="entry name" value="LDLRA_2"/>
    <property type="match status" value="1"/>
</dbReference>
<gene>
    <name evidence="10" type="ORF">BLA29_002190</name>
</gene>
<dbReference type="GO" id="GO:0005886">
    <property type="term" value="C:plasma membrane"/>
    <property type="evidence" value="ECO:0007669"/>
    <property type="project" value="TreeGrafter"/>
</dbReference>
<dbReference type="CDD" id="cd00112">
    <property type="entry name" value="LDLa"/>
    <property type="match status" value="2"/>
</dbReference>
<dbReference type="Gene3D" id="4.10.400.10">
    <property type="entry name" value="Low-density Lipoprotein Receptor"/>
    <property type="match status" value="2"/>
</dbReference>
<reference evidence="10 11" key="1">
    <citation type="submission" date="2017-03" db="EMBL/GenBank/DDBJ databases">
        <title>Genome Survey of Euroglyphus maynei.</title>
        <authorList>
            <person name="Arlian L.G."/>
            <person name="Morgan M.S."/>
            <person name="Rider S.D."/>
        </authorList>
    </citation>
    <scope>NUCLEOTIDE SEQUENCE [LARGE SCALE GENOMIC DNA]</scope>
    <source>
        <strain evidence="10">Arlian Lab</strain>
        <tissue evidence="10">Whole body</tissue>
    </source>
</reference>
<keyword evidence="4" id="KW-0677">Repeat</keyword>
<dbReference type="Gene3D" id="2.60.120.200">
    <property type="match status" value="4"/>
</dbReference>
<evidence type="ECO:0000256" key="7">
    <source>
        <dbReference type="ARBA" id="ARBA00023157"/>
    </source>
</evidence>
<dbReference type="PANTHER" id="PTHR24270">
    <property type="entry name" value="LOW-DENSITY LIPOPROTEIN RECEPTOR-RELATED"/>
    <property type="match status" value="1"/>
</dbReference>